<feature type="domain" description="HTH tetR-type" evidence="5">
    <location>
        <begin position="9"/>
        <end position="69"/>
    </location>
</feature>
<evidence type="ECO:0000313" key="6">
    <source>
        <dbReference type="EMBL" id="PWF23286.1"/>
    </source>
</evidence>
<dbReference type="Proteomes" id="UP000245212">
    <property type="component" value="Unassembled WGS sequence"/>
</dbReference>
<evidence type="ECO:0000256" key="4">
    <source>
        <dbReference type="PROSITE-ProRule" id="PRU00335"/>
    </source>
</evidence>
<evidence type="ECO:0000259" key="5">
    <source>
        <dbReference type="PROSITE" id="PS50977"/>
    </source>
</evidence>
<proteinExistence type="predicted"/>
<keyword evidence="1" id="KW-0805">Transcription regulation</keyword>
<dbReference type="SUPFAM" id="SSF46689">
    <property type="entry name" value="Homeodomain-like"/>
    <property type="match status" value="1"/>
</dbReference>
<dbReference type="AlphaFoldDB" id="A0A2V1JZT8"/>
<sequence>MKVSKAQAQENRQRVVDAASLLFRERGYDGVGVVELTAAAGLTHGGFYKQFSSKSALMAESAACGLEQSVRQLQGLDMIQFVEGYLSRAHRDARGPGCTMAGLGGDAARQGEDVRNTFSHGIETLVQALGDKLAGQALPHDRTRILALLAQVVGALVLSRACPDTSALSDEILVACRQQALAQIQNTQA</sequence>
<dbReference type="SUPFAM" id="SSF48498">
    <property type="entry name" value="Tetracyclin repressor-like, C-terminal domain"/>
    <property type="match status" value="1"/>
</dbReference>
<evidence type="ECO:0000313" key="7">
    <source>
        <dbReference type="Proteomes" id="UP000245212"/>
    </source>
</evidence>
<dbReference type="PANTHER" id="PTHR47506:SF7">
    <property type="entry name" value="TRANSCRIPTIONAL REGULATORY PROTEIN"/>
    <property type="match status" value="1"/>
</dbReference>
<organism evidence="6 7">
    <name type="scientific">Corticimicrobacter populi</name>
    <dbReference type="NCBI Taxonomy" id="2175229"/>
    <lineage>
        <taxon>Bacteria</taxon>
        <taxon>Pseudomonadati</taxon>
        <taxon>Pseudomonadota</taxon>
        <taxon>Betaproteobacteria</taxon>
        <taxon>Burkholderiales</taxon>
        <taxon>Alcaligenaceae</taxon>
        <taxon>Corticimicrobacter</taxon>
    </lineage>
</organism>
<accession>A0A2V1JZT8</accession>
<keyword evidence="3" id="KW-0804">Transcription</keyword>
<evidence type="ECO:0000256" key="2">
    <source>
        <dbReference type="ARBA" id="ARBA00023125"/>
    </source>
</evidence>
<feature type="DNA-binding region" description="H-T-H motif" evidence="4">
    <location>
        <begin position="32"/>
        <end position="51"/>
    </location>
</feature>
<gene>
    <name evidence="6" type="ORF">DD235_09910</name>
</gene>
<dbReference type="InterPro" id="IPR009057">
    <property type="entry name" value="Homeodomain-like_sf"/>
</dbReference>
<dbReference type="Gene3D" id="1.10.357.10">
    <property type="entry name" value="Tetracycline Repressor, domain 2"/>
    <property type="match status" value="1"/>
</dbReference>
<keyword evidence="7" id="KW-1185">Reference proteome</keyword>
<dbReference type="Pfam" id="PF00440">
    <property type="entry name" value="TetR_N"/>
    <property type="match status" value="1"/>
</dbReference>
<protein>
    <submittedName>
        <fullName evidence="6">TetR family transcriptional regulator</fullName>
    </submittedName>
</protein>
<dbReference type="InterPro" id="IPR001647">
    <property type="entry name" value="HTH_TetR"/>
</dbReference>
<evidence type="ECO:0000256" key="1">
    <source>
        <dbReference type="ARBA" id="ARBA00023015"/>
    </source>
</evidence>
<dbReference type="PROSITE" id="PS50977">
    <property type="entry name" value="HTH_TETR_2"/>
    <property type="match status" value="1"/>
</dbReference>
<dbReference type="PRINTS" id="PR00455">
    <property type="entry name" value="HTHTETR"/>
</dbReference>
<keyword evidence="2 4" id="KW-0238">DNA-binding</keyword>
<name>A0A2V1JZT8_9BURK</name>
<dbReference type="InterPro" id="IPR036271">
    <property type="entry name" value="Tet_transcr_reg_TetR-rel_C_sf"/>
</dbReference>
<reference evidence="7" key="1">
    <citation type="submission" date="2018-05" db="EMBL/GenBank/DDBJ databases">
        <authorList>
            <person name="Li Y."/>
        </authorList>
    </citation>
    <scope>NUCLEOTIDE SEQUENCE [LARGE SCALE GENOMIC DNA]</scope>
    <source>
        <strain evidence="7">3d-2-2</strain>
    </source>
</reference>
<dbReference type="Gene3D" id="1.10.10.60">
    <property type="entry name" value="Homeodomain-like"/>
    <property type="match status" value="1"/>
</dbReference>
<comment type="caution">
    <text evidence="6">The sequence shown here is derived from an EMBL/GenBank/DDBJ whole genome shotgun (WGS) entry which is preliminary data.</text>
</comment>
<evidence type="ECO:0000256" key="3">
    <source>
        <dbReference type="ARBA" id="ARBA00023163"/>
    </source>
</evidence>
<dbReference type="GO" id="GO:0003677">
    <property type="term" value="F:DNA binding"/>
    <property type="evidence" value="ECO:0007669"/>
    <property type="project" value="UniProtKB-UniRule"/>
</dbReference>
<dbReference type="EMBL" id="QETA01000003">
    <property type="protein sequence ID" value="PWF23286.1"/>
    <property type="molecule type" value="Genomic_DNA"/>
</dbReference>
<dbReference type="RefSeq" id="WP_109061901.1">
    <property type="nucleotide sequence ID" value="NZ_QETA01000003.1"/>
</dbReference>
<dbReference type="PANTHER" id="PTHR47506">
    <property type="entry name" value="TRANSCRIPTIONAL REGULATORY PROTEIN"/>
    <property type="match status" value="1"/>
</dbReference>